<dbReference type="Pfam" id="PF03830">
    <property type="entry name" value="PTSIIB_sorb"/>
    <property type="match status" value="1"/>
</dbReference>
<evidence type="ECO:0000256" key="5">
    <source>
        <dbReference type="ARBA" id="ARBA00022679"/>
    </source>
</evidence>
<dbReference type="Gene3D" id="3.40.35.10">
    <property type="entry name" value="Phosphotransferase system, sorbose subfamily IIB component"/>
    <property type="match status" value="1"/>
</dbReference>
<evidence type="ECO:0000256" key="3">
    <source>
        <dbReference type="ARBA" id="ARBA00022490"/>
    </source>
</evidence>
<dbReference type="InterPro" id="IPR004720">
    <property type="entry name" value="PTS_IIB_sorbose-sp"/>
</dbReference>
<gene>
    <name evidence="9" type="ORF">Lpp77_16032</name>
</gene>
<accession>A0A8E0M8B4</accession>
<keyword evidence="4" id="KW-0762">Sugar transport</keyword>
<evidence type="ECO:0000256" key="7">
    <source>
        <dbReference type="ARBA" id="ARBA00022777"/>
    </source>
</evidence>
<name>A0A8E0M8B4_LACPA</name>
<proteinExistence type="predicted"/>
<evidence type="ECO:0000256" key="2">
    <source>
        <dbReference type="ARBA" id="ARBA00022448"/>
    </source>
</evidence>
<dbReference type="InterPro" id="IPR036667">
    <property type="entry name" value="PTS_IIB_sorbose-sp_sf"/>
</dbReference>
<dbReference type="SUPFAM" id="SSF52728">
    <property type="entry name" value="PTS IIb component"/>
    <property type="match status" value="1"/>
</dbReference>
<protein>
    <submittedName>
        <fullName evidence="9">Protein-N(Pi)-phosphohistidine--sugar phosphotransferase</fullName>
    </submittedName>
</protein>
<feature type="domain" description="PTS EIIB type-4" evidence="8">
    <location>
        <begin position="1"/>
        <end position="157"/>
    </location>
</feature>
<keyword evidence="5 9" id="KW-0808">Transferase</keyword>
<comment type="caution">
    <text evidence="9">The sequence shown here is derived from an EMBL/GenBank/DDBJ whole genome shotgun (WGS) entry which is preliminary data.</text>
</comment>
<dbReference type="GO" id="GO:0009401">
    <property type="term" value="P:phosphoenolpyruvate-dependent sugar phosphotransferase system"/>
    <property type="evidence" value="ECO:0007669"/>
    <property type="project" value="UniProtKB-KW"/>
</dbReference>
<organism evidence="9 10">
    <name type="scientific">Lacticaseibacillus paracasei subsp. paracasei CNCM I-4270</name>
    <dbReference type="NCBI Taxonomy" id="1256202"/>
    <lineage>
        <taxon>Bacteria</taxon>
        <taxon>Bacillati</taxon>
        <taxon>Bacillota</taxon>
        <taxon>Bacilli</taxon>
        <taxon>Lactobacillales</taxon>
        <taxon>Lactobacillaceae</taxon>
        <taxon>Lacticaseibacillus</taxon>
    </lineage>
</organism>
<evidence type="ECO:0000256" key="6">
    <source>
        <dbReference type="ARBA" id="ARBA00022683"/>
    </source>
</evidence>
<dbReference type="EMBL" id="ANJX01000430">
    <property type="protein sequence ID" value="EPC49960.1"/>
    <property type="molecule type" value="Genomic_DNA"/>
</dbReference>
<dbReference type="Proteomes" id="UP000014249">
    <property type="component" value="Unassembled WGS sequence"/>
</dbReference>
<evidence type="ECO:0000313" key="9">
    <source>
        <dbReference type="EMBL" id="EPC49960.1"/>
    </source>
</evidence>
<dbReference type="GO" id="GO:0008982">
    <property type="term" value="F:protein-N(PI)-phosphohistidine-sugar phosphotransferase activity"/>
    <property type="evidence" value="ECO:0007669"/>
    <property type="project" value="InterPro"/>
</dbReference>
<dbReference type="GO" id="GO:0016301">
    <property type="term" value="F:kinase activity"/>
    <property type="evidence" value="ECO:0007669"/>
    <property type="project" value="UniProtKB-KW"/>
</dbReference>
<keyword evidence="7" id="KW-0418">Kinase</keyword>
<evidence type="ECO:0000256" key="4">
    <source>
        <dbReference type="ARBA" id="ARBA00022597"/>
    </source>
</evidence>
<dbReference type="GO" id="GO:0005737">
    <property type="term" value="C:cytoplasm"/>
    <property type="evidence" value="ECO:0007669"/>
    <property type="project" value="UniProtKB-SubCell"/>
</dbReference>
<keyword evidence="3" id="KW-0963">Cytoplasm</keyword>
<keyword evidence="6" id="KW-0598">Phosphotransferase system</keyword>
<sequence>MKNIVMTRIDDRLIHGQVMTAWLGYHQANEILIIDNDLADDDFTVMMMKSLVPKEIKLNVLNEKDASSYLLSPVGKEKIIILVKRPQVIEDEITNGVSISDLNVGGMGMTTGRKKIFKNITASNEEVACFRRLINLDVHVFVQVVPQDKAVALSNYI</sequence>
<evidence type="ECO:0000259" key="8">
    <source>
        <dbReference type="PROSITE" id="PS51101"/>
    </source>
</evidence>
<comment type="subcellular location">
    <subcellularLocation>
        <location evidence="1">Cytoplasm</location>
    </subcellularLocation>
</comment>
<evidence type="ECO:0000313" key="10">
    <source>
        <dbReference type="Proteomes" id="UP000014249"/>
    </source>
</evidence>
<dbReference type="PROSITE" id="PS51101">
    <property type="entry name" value="PTS_EIIB_TYPE_4"/>
    <property type="match status" value="1"/>
</dbReference>
<keyword evidence="2" id="KW-0813">Transport</keyword>
<dbReference type="AlphaFoldDB" id="A0A8E0M8B4"/>
<reference evidence="9 10" key="1">
    <citation type="journal article" date="2013" name="PLoS ONE">
        <title>Lactobacillus paracasei comparative genomics: towards species pan-genome definition and exploitation of diversity.</title>
        <authorList>
            <person name="Smokvina T."/>
            <person name="Wels M."/>
            <person name="Polka J."/>
            <person name="Chervaux C."/>
            <person name="Brisse S."/>
            <person name="Boekhorst J."/>
            <person name="van Hylckama Vlieg J.E."/>
            <person name="Siezen R.J."/>
        </authorList>
    </citation>
    <scope>NUCLEOTIDE SEQUENCE [LARGE SCALE GENOMIC DNA]</scope>
    <source>
        <strain evidence="9 10">CNCM I-4270</strain>
    </source>
</reference>
<evidence type="ECO:0000256" key="1">
    <source>
        <dbReference type="ARBA" id="ARBA00004496"/>
    </source>
</evidence>